<dbReference type="SUPFAM" id="SSF144020">
    <property type="entry name" value="FdhE-like"/>
    <property type="match status" value="1"/>
</dbReference>
<gene>
    <name evidence="1" type="ORF">PDESU_00953</name>
</gene>
<evidence type="ECO:0000313" key="2">
    <source>
        <dbReference type="Proteomes" id="UP000366872"/>
    </source>
</evidence>
<reference evidence="1 2" key="1">
    <citation type="submission" date="2019-04" db="EMBL/GenBank/DDBJ databases">
        <authorList>
            <person name="Van Vliet M D."/>
        </authorList>
    </citation>
    <scope>NUCLEOTIDE SEQUENCE [LARGE SCALE GENOMIC DNA]</scope>
    <source>
        <strain evidence="1 2">F1</strain>
    </source>
</reference>
<sequence>MSDQPDNSKCPVCGSPHIEGGIVEICGMEAVQEMICTECGASWEEVYTFTRRDNINEGTPDKRKEA</sequence>
<dbReference type="AlphaFoldDB" id="A0A6C2TYH3"/>
<accession>A0A6C2TYH3</accession>
<dbReference type="RefSeq" id="WP_136078069.1">
    <property type="nucleotide sequence ID" value="NZ_CAAHFG010000001.1"/>
</dbReference>
<organism evidence="1 2">
    <name type="scientific">Pontiella desulfatans</name>
    <dbReference type="NCBI Taxonomy" id="2750659"/>
    <lineage>
        <taxon>Bacteria</taxon>
        <taxon>Pseudomonadati</taxon>
        <taxon>Kiritimatiellota</taxon>
        <taxon>Kiritimatiellia</taxon>
        <taxon>Kiritimatiellales</taxon>
        <taxon>Pontiellaceae</taxon>
        <taxon>Pontiella</taxon>
    </lineage>
</organism>
<proteinExistence type="predicted"/>
<evidence type="ECO:0000313" key="1">
    <source>
        <dbReference type="EMBL" id="VGO12401.1"/>
    </source>
</evidence>
<dbReference type="EMBL" id="CAAHFG010000001">
    <property type="protein sequence ID" value="VGO12401.1"/>
    <property type="molecule type" value="Genomic_DNA"/>
</dbReference>
<dbReference type="InterPro" id="IPR024064">
    <property type="entry name" value="FdhE-like_sf"/>
</dbReference>
<name>A0A6C2TYH3_PONDE</name>
<protein>
    <submittedName>
        <fullName evidence="1">Uncharacterized protein</fullName>
    </submittedName>
</protein>
<dbReference type="Proteomes" id="UP000366872">
    <property type="component" value="Unassembled WGS sequence"/>
</dbReference>
<keyword evidence="2" id="KW-1185">Reference proteome</keyword>